<dbReference type="InterPro" id="IPR008927">
    <property type="entry name" value="6-PGluconate_DH-like_C_sf"/>
</dbReference>
<dbReference type="Gene3D" id="3.40.50.720">
    <property type="entry name" value="NAD(P)-binding Rossmann-like Domain"/>
    <property type="match status" value="1"/>
</dbReference>
<evidence type="ECO:0000259" key="4">
    <source>
        <dbReference type="Pfam" id="PF00725"/>
    </source>
</evidence>
<dbReference type="EMBL" id="JACXWD010000007">
    <property type="protein sequence ID" value="MBD3867190.1"/>
    <property type="molecule type" value="Genomic_DNA"/>
</dbReference>
<evidence type="ECO:0000256" key="3">
    <source>
        <dbReference type="ARBA" id="ARBA00049556"/>
    </source>
</evidence>
<keyword evidence="1" id="KW-0560">Oxidoreductase</keyword>
<dbReference type="InterPro" id="IPR029045">
    <property type="entry name" value="ClpP/crotonase-like_dom_sf"/>
</dbReference>
<feature type="domain" description="3-hydroxyacyl-CoA dehydrogenase NAD binding" evidence="5">
    <location>
        <begin position="7"/>
        <end position="191"/>
    </location>
</feature>
<dbReference type="CDD" id="cd06558">
    <property type="entry name" value="crotonase-like"/>
    <property type="match status" value="1"/>
</dbReference>
<dbReference type="Gene3D" id="1.10.1040.50">
    <property type="match status" value="1"/>
</dbReference>
<dbReference type="SUPFAM" id="SSF48179">
    <property type="entry name" value="6-phosphogluconate dehydrogenase C-terminal domain-like"/>
    <property type="match status" value="2"/>
</dbReference>
<sequence>MARKIEKVAVLGSGVMGSAIAAHLANAGIPSVVLDIVPKDPEADRNQIVDGAIRAALKAKPAPFFHKRLAGMITTGNFDDDWELVRDADWIIEVVKEDLAIKKMVLARAAEFRKAGSVISSNTSGLSAAAMCDGLDDDFRKHFLVTHFFNPPRYLHLLEIIPGPDSDPAVLDEIAEFVDLRLGKGVVHGRDTPNFVANRVGVFGMLDAIKAMEELGLTVEDVDALTGPLVGHPKSASFRTADLVGLDTFVAVAGNVYNGCPDDENRLSFETPEVLEKMLAKGLLGGKSGGGFYRKKKTAEGKQILTLDLATMEYRERIKPKFPEVDAIREAPLSERLKGLAFGKGKAAEFTWRTLSRLFSYCAFRVGEICDTPKPIDDGMRWGFGWKKGPFEIWDLLGVSKVAERMKADGVRLPDWITPLLERDDPSFYTLVNGVPAIWDPAAGDYRAEPPDPGKISLAVLKKSSGVVQSNAGASLLDLGDGIAGLEFHSRMNSLGGDIIGMVGKALAIVDEKFDGLVVGNQGTNFSVGANLMMILMAAQEQNWEDLDLMIRAFQRATMGMKYAGKPVVVAPFGMALGGGAEFTLHGQRTRASAETYIGLVELGAGVVPAGGGCKELYLRNLERWTGTTGLLTPVQQTFETIGMAKVATSAVEARDLGFLRESDPITMNPYRLISDAKATALSMVREGFRAGAPRTDIPVMGRAGKAAIEVAIYNMEEGRFISSHDRKIARKLGHILCGGDLTGTQRVSEQYLLDLEREAFLSLLGERKTLERIQSLLKTGKPLRN</sequence>
<dbReference type="InterPro" id="IPR006176">
    <property type="entry name" value="3-OHacyl-CoA_DH_NAD-bd"/>
</dbReference>
<evidence type="ECO:0000256" key="1">
    <source>
        <dbReference type="ARBA" id="ARBA00023002"/>
    </source>
</evidence>
<proteinExistence type="predicted"/>
<dbReference type="GO" id="GO:0003857">
    <property type="term" value="F:(3S)-3-hydroxyacyl-CoA dehydrogenase (NAD+) activity"/>
    <property type="evidence" value="ECO:0007669"/>
    <property type="project" value="UniProtKB-EC"/>
</dbReference>
<dbReference type="InterPro" id="IPR036291">
    <property type="entry name" value="NAD(P)-bd_dom_sf"/>
</dbReference>
<dbReference type="PANTHER" id="PTHR48075:SF7">
    <property type="entry name" value="3-HYDROXYACYL-COA DEHYDROGENASE-RELATED"/>
    <property type="match status" value="1"/>
</dbReference>
<accession>A0A8J6Y4T1</accession>
<reference evidence="6 7" key="1">
    <citation type="submission" date="2020-08" db="EMBL/GenBank/DDBJ databases">
        <title>Acidobacteriota in marine sediments use diverse sulfur dissimilation pathways.</title>
        <authorList>
            <person name="Wasmund K."/>
        </authorList>
    </citation>
    <scope>NUCLEOTIDE SEQUENCE [LARGE SCALE GENOMIC DNA]</scope>
    <source>
        <strain evidence="6">MAG AM4</strain>
    </source>
</reference>
<dbReference type="Gene3D" id="3.90.226.10">
    <property type="entry name" value="2-enoyl-CoA Hydratase, Chain A, domain 1"/>
    <property type="match status" value="1"/>
</dbReference>
<evidence type="ECO:0000313" key="7">
    <source>
        <dbReference type="Proteomes" id="UP000648239"/>
    </source>
</evidence>
<dbReference type="PANTHER" id="PTHR48075">
    <property type="entry name" value="3-HYDROXYACYL-COA DEHYDROGENASE FAMILY PROTEIN"/>
    <property type="match status" value="1"/>
</dbReference>
<feature type="domain" description="3-hydroxyacyl-CoA dehydrogenase C-terminal" evidence="4">
    <location>
        <begin position="195"/>
        <end position="294"/>
    </location>
</feature>
<dbReference type="AlphaFoldDB" id="A0A8J6Y4T1"/>
<keyword evidence="2" id="KW-0520">NAD</keyword>
<dbReference type="GO" id="GO:0006631">
    <property type="term" value="P:fatty acid metabolic process"/>
    <property type="evidence" value="ECO:0007669"/>
    <property type="project" value="InterPro"/>
</dbReference>
<evidence type="ECO:0000313" key="6">
    <source>
        <dbReference type="EMBL" id="MBD3867190.1"/>
    </source>
</evidence>
<dbReference type="Pfam" id="PF02737">
    <property type="entry name" value="3HCDH_N"/>
    <property type="match status" value="1"/>
</dbReference>
<gene>
    <name evidence="6" type="ORF">IFK94_03610</name>
</gene>
<comment type="caution">
    <text evidence="6">The sequence shown here is derived from an EMBL/GenBank/DDBJ whole genome shotgun (WGS) entry which is preliminary data.</text>
</comment>
<dbReference type="GO" id="GO:0070403">
    <property type="term" value="F:NAD+ binding"/>
    <property type="evidence" value="ECO:0007669"/>
    <property type="project" value="InterPro"/>
</dbReference>
<name>A0A8J6Y4T1_9BACT</name>
<comment type="catalytic activity">
    <reaction evidence="3">
        <text>a (3S)-3-hydroxyacyl-CoA + NAD(+) = a 3-oxoacyl-CoA + NADH + H(+)</text>
        <dbReference type="Rhea" id="RHEA:22432"/>
        <dbReference type="ChEBI" id="CHEBI:15378"/>
        <dbReference type="ChEBI" id="CHEBI:57318"/>
        <dbReference type="ChEBI" id="CHEBI:57540"/>
        <dbReference type="ChEBI" id="CHEBI:57945"/>
        <dbReference type="ChEBI" id="CHEBI:90726"/>
        <dbReference type="EC" id="1.1.1.35"/>
    </reaction>
</comment>
<dbReference type="Pfam" id="PF00725">
    <property type="entry name" value="3HCDH"/>
    <property type="match status" value="1"/>
</dbReference>
<dbReference type="InterPro" id="IPR006108">
    <property type="entry name" value="3HC_DH_C"/>
</dbReference>
<dbReference type="SUPFAM" id="SSF52096">
    <property type="entry name" value="ClpP/crotonase"/>
    <property type="match status" value="1"/>
</dbReference>
<dbReference type="SUPFAM" id="SSF51735">
    <property type="entry name" value="NAD(P)-binding Rossmann-fold domains"/>
    <property type="match status" value="1"/>
</dbReference>
<organism evidence="6 7">
    <name type="scientific">Candidatus Polarisedimenticola svalbardensis</name>
    <dbReference type="NCBI Taxonomy" id="2886004"/>
    <lineage>
        <taxon>Bacteria</taxon>
        <taxon>Pseudomonadati</taxon>
        <taxon>Acidobacteriota</taxon>
        <taxon>Candidatus Polarisedimenticolia</taxon>
        <taxon>Candidatus Polarisedimenticolales</taxon>
        <taxon>Candidatus Polarisedimenticolaceae</taxon>
        <taxon>Candidatus Polarisedimenticola</taxon>
    </lineage>
</organism>
<evidence type="ECO:0000256" key="2">
    <source>
        <dbReference type="ARBA" id="ARBA00023027"/>
    </source>
</evidence>
<evidence type="ECO:0000259" key="5">
    <source>
        <dbReference type="Pfam" id="PF02737"/>
    </source>
</evidence>
<dbReference type="Proteomes" id="UP000648239">
    <property type="component" value="Unassembled WGS sequence"/>
</dbReference>
<protein>
    <submittedName>
        <fullName evidence="6">3-hydroxyacyl-CoA dehydrogenase</fullName>
    </submittedName>
</protein>